<dbReference type="AlphaFoldDB" id="A0A1H4TXX6"/>
<evidence type="ECO:0000256" key="8">
    <source>
        <dbReference type="ARBA" id="ARBA00035655"/>
    </source>
</evidence>
<reference evidence="10 11" key="1">
    <citation type="submission" date="2016-10" db="EMBL/GenBank/DDBJ databases">
        <authorList>
            <person name="de Groot N.N."/>
        </authorList>
    </citation>
    <scope>NUCLEOTIDE SEQUENCE [LARGE SCALE GENOMIC DNA]</scope>
    <source>
        <strain evidence="10 11">GAS522</strain>
    </source>
</reference>
<keyword evidence="6 9" id="KW-1133">Transmembrane helix</keyword>
<dbReference type="EMBL" id="FNTI01000001">
    <property type="protein sequence ID" value="SEC60884.1"/>
    <property type="molecule type" value="Genomic_DNA"/>
</dbReference>
<organism evidence="10 11">
    <name type="scientific">Bradyrhizobium lablabi</name>
    <dbReference type="NCBI Taxonomy" id="722472"/>
    <lineage>
        <taxon>Bacteria</taxon>
        <taxon>Pseudomonadati</taxon>
        <taxon>Pseudomonadota</taxon>
        <taxon>Alphaproteobacteria</taxon>
        <taxon>Hyphomicrobiales</taxon>
        <taxon>Nitrobacteraceae</taxon>
        <taxon>Bradyrhizobium</taxon>
    </lineage>
</organism>
<comment type="subcellular location">
    <subcellularLocation>
        <location evidence="1">Cell inner membrane</location>
        <topology evidence="1">Multi-pass membrane protein</topology>
    </subcellularLocation>
</comment>
<evidence type="ECO:0000256" key="9">
    <source>
        <dbReference type="SAM" id="Phobius"/>
    </source>
</evidence>
<evidence type="ECO:0000256" key="5">
    <source>
        <dbReference type="ARBA" id="ARBA00022692"/>
    </source>
</evidence>
<evidence type="ECO:0000256" key="1">
    <source>
        <dbReference type="ARBA" id="ARBA00004429"/>
    </source>
</evidence>
<evidence type="ECO:0000256" key="7">
    <source>
        <dbReference type="ARBA" id="ARBA00023136"/>
    </source>
</evidence>
<dbReference type="InterPro" id="IPR007272">
    <property type="entry name" value="Sulf_transp_TsuA/YedE"/>
</dbReference>
<evidence type="ECO:0000256" key="3">
    <source>
        <dbReference type="ARBA" id="ARBA00022475"/>
    </source>
</evidence>
<keyword evidence="7 9" id="KW-0472">Membrane</keyword>
<comment type="similarity">
    <text evidence="8">Belongs to the TsuA/YedE (TC 9.B.102) family.</text>
</comment>
<accession>A0A1H4TXX6</accession>
<feature type="transmembrane region" description="Helical" evidence="9">
    <location>
        <begin position="52"/>
        <end position="73"/>
    </location>
</feature>
<evidence type="ECO:0000256" key="2">
    <source>
        <dbReference type="ARBA" id="ARBA00022448"/>
    </source>
</evidence>
<keyword evidence="5 9" id="KW-0812">Transmembrane</keyword>
<evidence type="ECO:0000256" key="6">
    <source>
        <dbReference type="ARBA" id="ARBA00022989"/>
    </source>
</evidence>
<dbReference type="PANTHER" id="PTHR30574">
    <property type="entry name" value="INNER MEMBRANE PROTEIN YEDE"/>
    <property type="match status" value="1"/>
</dbReference>
<evidence type="ECO:0000313" key="10">
    <source>
        <dbReference type="EMBL" id="SEC60884.1"/>
    </source>
</evidence>
<dbReference type="OrthoDB" id="9814020at2"/>
<keyword evidence="4" id="KW-0997">Cell inner membrane</keyword>
<gene>
    <name evidence="10" type="ORF">SAMN05444171_1840</name>
</gene>
<keyword evidence="3" id="KW-1003">Cell membrane</keyword>
<dbReference type="RefSeq" id="WP_074817984.1">
    <property type="nucleotide sequence ID" value="NZ_FNTI01000001.1"/>
</dbReference>
<feature type="transmembrane region" description="Helical" evidence="9">
    <location>
        <begin position="79"/>
        <end position="97"/>
    </location>
</feature>
<protein>
    <submittedName>
        <fullName evidence="10">Uncharacterized protein</fullName>
    </submittedName>
</protein>
<feature type="transmembrane region" description="Helical" evidence="9">
    <location>
        <begin position="118"/>
        <end position="139"/>
    </location>
</feature>
<dbReference type="Pfam" id="PF04143">
    <property type="entry name" value="Sulf_transp"/>
    <property type="match status" value="1"/>
</dbReference>
<name>A0A1H4TXX6_9BRAD</name>
<sequence>MANFTPLSAAIGGVLIGVSAVLLMLLTGRIAGISGIFSGLLNLRGEDKGWRIAFIAGLILAPIIAGWIGYGMAPPKLPANWVIITAAGLLVGFGTRLGGGCTSGHGICGIGRLSMRSIAATIVFMATAVITVAITHHILGG</sequence>
<keyword evidence="2" id="KW-0813">Transport</keyword>
<evidence type="ECO:0000256" key="4">
    <source>
        <dbReference type="ARBA" id="ARBA00022519"/>
    </source>
</evidence>
<feature type="transmembrane region" description="Helical" evidence="9">
    <location>
        <begin position="6"/>
        <end position="31"/>
    </location>
</feature>
<evidence type="ECO:0000313" key="11">
    <source>
        <dbReference type="Proteomes" id="UP000183208"/>
    </source>
</evidence>
<proteinExistence type="inferred from homology"/>
<dbReference type="GO" id="GO:0005886">
    <property type="term" value="C:plasma membrane"/>
    <property type="evidence" value="ECO:0007669"/>
    <property type="project" value="UniProtKB-SubCell"/>
</dbReference>
<dbReference type="Proteomes" id="UP000183208">
    <property type="component" value="Unassembled WGS sequence"/>
</dbReference>
<dbReference type="PANTHER" id="PTHR30574:SF1">
    <property type="entry name" value="SULPHUR TRANSPORT DOMAIN-CONTAINING PROTEIN"/>
    <property type="match status" value="1"/>
</dbReference>